<protein>
    <recommendedName>
        <fullName evidence="4">Protein-L-isoaspartate O-methyltransferase</fullName>
        <ecNumber evidence="3">2.1.1.77</ecNumber>
    </recommendedName>
    <alternativeName>
        <fullName evidence="11">L-isoaspartyl protein carboxyl methyltransferase</fullName>
    </alternativeName>
    <alternativeName>
        <fullName evidence="9">Protein L-isoaspartyl methyltransferase</fullName>
    </alternativeName>
    <alternativeName>
        <fullName evidence="10">Protein-beta-aspartate methyltransferase</fullName>
    </alternativeName>
</protein>
<dbReference type="GO" id="GO:0004719">
    <property type="term" value="F:protein-L-isoaspartate (D-aspartate) O-methyltransferase activity"/>
    <property type="evidence" value="ECO:0007669"/>
    <property type="project" value="UniProtKB-EC"/>
</dbReference>
<keyword evidence="13" id="KW-1185">Reference proteome</keyword>
<dbReference type="Gene3D" id="3.40.50.150">
    <property type="entry name" value="Vaccinia Virus protein VP39"/>
    <property type="match status" value="1"/>
</dbReference>
<dbReference type="PANTHER" id="PTHR11579:SF0">
    <property type="entry name" value="PROTEIN-L-ISOASPARTATE(D-ASPARTATE) O-METHYLTRANSFERASE"/>
    <property type="match status" value="1"/>
</dbReference>
<comment type="subcellular location">
    <subcellularLocation>
        <location evidence="1">Cytoplasm</location>
    </subcellularLocation>
</comment>
<reference evidence="12 13" key="1">
    <citation type="submission" date="2020-08" db="EMBL/GenBank/DDBJ databases">
        <title>Sequencing the genomes of 1000 actinobacteria strains.</title>
        <authorList>
            <person name="Klenk H.-P."/>
        </authorList>
    </citation>
    <scope>NUCLEOTIDE SEQUENCE [LARGE SCALE GENOMIC DNA]</scope>
    <source>
        <strain evidence="12 13">DSM 44598</strain>
    </source>
</reference>
<dbReference type="SUPFAM" id="SSF53335">
    <property type="entry name" value="S-adenosyl-L-methionine-dependent methyltransferases"/>
    <property type="match status" value="1"/>
</dbReference>
<organism evidence="12 13">
    <name type="scientific">Nocardiopsis metallicus</name>
    <dbReference type="NCBI Taxonomy" id="179819"/>
    <lineage>
        <taxon>Bacteria</taxon>
        <taxon>Bacillati</taxon>
        <taxon>Actinomycetota</taxon>
        <taxon>Actinomycetes</taxon>
        <taxon>Streptosporangiales</taxon>
        <taxon>Nocardiopsidaceae</taxon>
        <taxon>Nocardiopsis</taxon>
    </lineage>
</organism>
<name>A0A840WPC6_9ACTN</name>
<dbReference type="AlphaFoldDB" id="A0A840WPC6"/>
<proteinExistence type="inferred from homology"/>
<evidence type="ECO:0000256" key="2">
    <source>
        <dbReference type="ARBA" id="ARBA00005369"/>
    </source>
</evidence>
<evidence type="ECO:0000256" key="7">
    <source>
        <dbReference type="ARBA" id="ARBA00022679"/>
    </source>
</evidence>
<evidence type="ECO:0000256" key="3">
    <source>
        <dbReference type="ARBA" id="ARBA00011890"/>
    </source>
</evidence>
<dbReference type="PANTHER" id="PTHR11579">
    <property type="entry name" value="PROTEIN-L-ISOASPARTATE O-METHYLTRANSFERASE"/>
    <property type="match status" value="1"/>
</dbReference>
<dbReference type="GO" id="GO:0005737">
    <property type="term" value="C:cytoplasm"/>
    <property type="evidence" value="ECO:0007669"/>
    <property type="project" value="UniProtKB-SubCell"/>
</dbReference>
<evidence type="ECO:0000256" key="1">
    <source>
        <dbReference type="ARBA" id="ARBA00004496"/>
    </source>
</evidence>
<evidence type="ECO:0000256" key="5">
    <source>
        <dbReference type="ARBA" id="ARBA00022490"/>
    </source>
</evidence>
<evidence type="ECO:0000256" key="8">
    <source>
        <dbReference type="ARBA" id="ARBA00022691"/>
    </source>
</evidence>
<accession>A0A840WPC6</accession>
<dbReference type="Pfam" id="PF01135">
    <property type="entry name" value="PCMT"/>
    <property type="match status" value="1"/>
</dbReference>
<evidence type="ECO:0000256" key="11">
    <source>
        <dbReference type="ARBA" id="ARBA00031350"/>
    </source>
</evidence>
<dbReference type="EMBL" id="JACHDO010000001">
    <property type="protein sequence ID" value="MBB5494861.1"/>
    <property type="molecule type" value="Genomic_DNA"/>
</dbReference>
<keyword evidence="5" id="KW-0963">Cytoplasm</keyword>
<evidence type="ECO:0000256" key="4">
    <source>
        <dbReference type="ARBA" id="ARBA00013346"/>
    </source>
</evidence>
<keyword evidence="6 12" id="KW-0489">Methyltransferase</keyword>
<dbReference type="RefSeq" id="WP_312894015.1">
    <property type="nucleotide sequence ID" value="NZ_BAAAKM010000104.1"/>
</dbReference>
<dbReference type="InterPro" id="IPR000682">
    <property type="entry name" value="PCMT"/>
</dbReference>
<evidence type="ECO:0000313" key="13">
    <source>
        <dbReference type="Proteomes" id="UP000579647"/>
    </source>
</evidence>
<dbReference type="GO" id="GO:0032259">
    <property type="term" value="P:methylation"/>
    <property type="evidence" value="ECO:0007669"/>
    <property type="project" value="UniProtKB-KW"/>
</dbReference>
<comment type="caution">
    <text evidence="12">The sequence shown here is derived from an EMBL/GenBank/DDBJ whole genome shotgun (WGS) entry which is preliminary data.</text>
</comment>
<dbReference type="NCBIfam" id="TIGR04364">
    <property type="entry name" value="methyltran_FxLD"/>
    <property type="match status" value="1"/>
</dbReference>
<evidence type="ECO:0000313" key="12">
    <source>
        <dbReference type="EMBL" id="MBB5494861.1"/>
    </source>
</evidence>
<evidence type="ECO:0000256" key="10">
    <source>
        <dbReference type="ARBA" id="ARBA00031323"/>
    </source>
</evidence>
<evidence type="ECO:0000256" key="6">
    <source>
        <dbReference type="ARBA" id="ARBA00022603"/>
    </source>
</evidence>
<keyword evidence="7 12" id="KW-0808">Transferase</keyword>
<dbReference type="InterPro" id="IPR029063">
    <property type="entry name" value="SAM-dependent_MTases_sf"/>
</dbReference>
<sequence>MTTSKTTPAHSTDHIDALRERMIERLWAVNALRSQPVAEAVRAVPRHLFAPDFPLEEVYDAKAVLRTKFDDDGQATSSVSATWIQTLMLERAEIQPGMRVLEIGSGGYNAALIAEVVGPEGRVTSVDIDPGVTGRARTHLAQTTYADRVEVVLGDAEHGYPAGAPYDRIIVTVAATDLPSAWTEQLVEGGRLVLPLGVRGFQRVYAFTHHGQGLLVGETGDHAGFVPMQGLGAPAPTTVPLTDQVALTTDADPVPAPDRLPEVFAEPAHEQCTGVRIGRAEYFGGLQLWLATTLPGFATLSGDAQALGHATMGVHQSPAIWDGTDLAYLVLPQAATDPDRWEFLARGHGPNATELIRRLVEHVRRWDREHRHGPGPRFIANPALPDAPEMIPMRHTRLLALWDQPQSPQLDWDADPDA</sequence>
<evidence type="ECO:0000256" key="9">
    <source>
        <dbReference type="ARBA" id="ARBA00030757"/>
    </source>
</evidence>
<dbReference type="InterPro" id="IPR027573">
    <property type="entry name" value="Methyltran_FxLD"/>
</dbReference>
<gene>
    <name evidence="12" type="ORF">HNR07_005998</name>
</gene>
<keyword evidence="8" id="KW-0949">S-adenosyl-L-methionine</keyword>
<comment type="similarity">
    <text evidence="2">Belongs to the methyltransferase superfamily. L-isoaspartyl/D-aspartyl protein methyltransferase family.</text>
</comment>
<dbReference type="Proteomes" id="UP000579647">
    <property type="component" value="Unassembled WGS sequence"/>
</dbReference>
<dbReference type="EC" id="2.1.1.77" evidence="3"/>
<dbReference type="CDD" id="cd02440">
    <property type="entry name" value="AdoMet_MTases"/>
    <property type="match status" value="1"/>
</dbReference>